<organism evidence="1 2">
    <name type="scientific">Siminovitchia terrae</name>
    <name type="common">Bacillus terrae</name>
    <dbReference type="NCBI Taxonomy" id="1914933"/>
    <lineage>
        <taxon>Bacteria</taxon>
        <taxon>Bacillati</taxon>
        <taxon>Bacillota</taxon>
        <taxon>Bacilli</taxon>
        <taxon>Bacillales</taxon>
        <taxon>Bacillaceae</taxon>
        <taxon>Siminovitchia</taxon>
    </lineage>
</organism>
<comment type="caution">
    <text evidence="1">The sequence shown here is derived from an EMBL/GenBank/DDBJ whole genome shotgun (WGS) entry which is preliminary data.</text>
</comment>
<reference evidence="1 2" key="1">
    <citation type="submission" date="2018-12" db="EMBL/GenBank/DDBJ databases">
        <authorList>
            <person name="Sun L."/>
            <person name="Chen Z."/>
        </authorList>
    </citation>
    <scope>NUCLEOTIDE SEQUENCE [LARGE SCALE GENOMIC DNA]</scope>
    <source>
        <strain evidence="1 2">LMG 29736</strain>
    </source>
</reference>
<evidence type="ECO:0000313" key="2">
    <source>
        <dbReference type="Proteomes" id="UP000287296"/>
    </source>
</evidence>
<gene>
    <name evidence="1" type="ORF">D5F11_008945</name>
</gene>
<evidence type="ECO:0000313" key="1">
    <source>
        <dbReference type="EMBL" id="RST60173.1"/>
    </source>
</evidence>
<proteinExistence type="predicted"/>
<dbReference type="Proteomes" id="UP000287296">
    <property type="component" value="Unassembled WGS sequence"/>
</dbReference>
<dbReference type="RefSeq" id="WP_120117183.1">
    <property type="nucleotide sequence ID" value="NZ_QYTW02000006.1"/>
</dbReference>
<accession>A0A429XAS9</accession>
<sequence length="172" mass="20244">MSIIEMKQKQLKEVRELYHDWQYALLDPSYQEEFNENPSETPCLHALEAAYAVKVATLLDLQFVTKEEIANIEMKVDEGFKKNIETYRLQQFLIEVKGEDEEAEQYKIIRFDEPYVNDHEAVNEAVQNFIEKKYIHNGKFIQGMIASGRRQAVEEVSVRVVEVQRIKPMETK</sequence>
<name>A0A429XAS9_SIMTE</name>
<dbReference type="OrthoDB" id="9879633at2"/>
<protein>
    <submittedName>
        <fullName evidence="1">Uncharacterized protein</fullName>
    </submittedName>
</protein>
<dbReference type="EMBL" id="QYTW02000006">
    <property type="protein sequence ID" value="RST60173.1"/>
    <property type="molecule type" value="Genomic_DNA"/>
</dbReference>
<dbReference type="AlphaFoldDB" id="A0A429XAS9"/>